<organism evidence="1 2">
    <name type="scientific">Vibrio tapetis subsp. tapetis</name>
    <dbReference type="NCBI Taxonomy" id="1671868"/>
    <lineage>
        <taxon>Bacteria</taxon>
        <taxon>Pseudomonadati</taxon>
        <taxon>Pseudomonadota</taxon>
        <taxon>Gammaproteobacteria</taxon>
        <taxon>Vibrionales</taxon>
        <taxon>Vibrionaceae</taxon>
        <taxon>Vibrio</taxon>
    </lineage>
</organism>
<protein>
    <submittedName>
        <fullName evidence="1">Uncharacterized protein</fullName>
    </submittedName>
</protein>
<gene>
    <name evidence="1" type="ORF">VTAP4600_A2261</name>
</gene>
<evidence type="ECO:0000313" key="1">
    <source>
        <dbReference type="EMBL" id="SON50240.1"/>
    </source>
</evidence>
<name>A0A2N8ZED3_9VIBR</name>
<reference evidence="1 2" key="1">
    <citation type="submission" date="2017-10" db="EMBL/GenBank/DDBJ databases">
        <authorList>
            <person name="Banno H."/>
            <person name="Chua N.-H."/>
        </authorList>
    </citation>
    <scope>NUCLEOTIDE SEQUENCE [LARGE SCALE GENOMIC DNA]</scope>
    <source>
        <strain evidence="1">Vibrio tapetis CECT4600</strain>
    </source>
</reference>
<evidence type="ECO:0000313" key="2">
    <source>
        <dbReference type="Proteomes" id="UP000235828"/>
    </source>
</evidence>
<dbReference type="KEGG" id="vta:A2261"/>
<proteinExistence type="predicted"/>
<sequence length="36" mass="4202">MHWKNNASRQDDRLTKAVYRDGIKNIDAETGKELKV</sequence>
<dbReference type="AlphaFoldDB" id="A0A2N8ZED3"/>
<keyword evidence="2" id="KW-1185">Reference proteome</keyword>
<dbReference type="EMBL" id="LT960611">
    <property type="protein sequence ID" value="SON50240.1"/>
    <property type="molecule type" value="Genomic_DNA"/>
</dbReference>
<dbReference type="Proteomes" id="UP000235828">
    <property type="component" value="Chromosome A"/>
</dbReference>
<accession>A0A2N8ZED3</accession>